<keyword evidence="4" id="KW-1185">Reference proteome</keyword>
<dbReference type="InterPro" id="IPR038136">
    <property type="entry name" value="CofD-like_dom_sf"/>
</dbReference>
<dbReference type="PANTHER" id="PTHR30135">
    <property type="entry name" value="UNCHARACTERIZED PROTEIN YVCK-RELATED"/>
    <property type="match status" value="1"/>
</dbReference>
<dbReference type="RefSeq" id="WP_370595453.1">
    <property type="nucleotide sequence ID" value="NZ_JALBUR010000002.1"/>
</dbReference>
<dbReference type="HAMAP" id="MF_00973">
    <property type="entry name" value="Gluconeogen_factor"/>
    <property type="match status" value="1"/>
</dbReference>
<keyword evidence="1 2" id="KW-0963">Cytoplasm</keyword>
<dbReference type="GO" id="GO:0005737">
    <property type="term" value="C:cytoplasm"/>
    <property type="evidence" value="ECO:0007669"/>
    <property type="project" value="UniProtKB-SubCell"/>
</dbReference>
<comment type="function">
    <text evidence="2">Required for morphogenesis under gluconeogenic growth conditions.</text>
</comment>
<dbReference type="Gene3D" id="3.40.50.10680">
    <property type="entry name" value="CofD-like domains"/>
    <property type="match status" value="1"/>
</dbReference>
<sequence>MHNVVVIGGGHGQAQICRGIKNIADTHISAIVTVADDGGSTGRLRRQFNIPAMGDIRNVMLALADHESIMSSLMNYRFDDPNGTETDVAGHNLGNLILTALTQQSGSFFDAVKIIDDVLNVRGEIIPSTTQVITLYARMEDGVIVAGEANIPHIDNHIERVFYTEDVHATPEAVEAIEDADLIIFGIGSLYTSIMPNVIIPEIGDALHHTHGRKVYFCNAMSQPGETDGYSVEDHVDALKRHGVSVDAVVVADDHIPEANRARYSRKHSYPVCLRERKHDYDIICRHLLSFDDGLIRHDVKGIHDVTKDLLKGKV</sequence>
<dbReference type="SUPFAM" id="SSF142338">
    <property type="entry name" value="CofD-like"/>
    <property type="match status" value="1"/>
</dbReference>
<dbReference type="CDD" id="cd07187">
    <property type="entry name" value="YvcK_like"/>
    <property type="match status" value="1"/>
</dbReference>
<proteinExistence type="inferred from homology"/>
<dbReference type="GO" id="GO:0008360">
    <property type="term" value="P:regulation of cell shape"/>
    <property type="evidence" value="ECO:0007669"/>
    <property type="project" value="UniProtKB-UniRule"/>
</dbReference>
<reference evidence="3 4" key="1">
    <citation type="submission" date="2022-03" db="EMBL/GenBank/DDBJ databases">
        <title>Novel taxa within the pig intestine.</title>
        <authorList>
            <person name="Wylensek D."/>
            <person name="Bishof K."/>
            <person name="Afrizal A."/>
            <person name="Clavel T."/>
        </authorList>
    </citation>
    <scope>NUCLEOTIDE SEQUENCE [LARGE SCALE GENOMIC DNA]</scope>
    <source>
        <strain evidence="3 4">CLA-KB-P133</strain>
    </source>
</reference>
<dbReference type="Proteomes" id="UP001286174">
    <property type="component" value="Unassembled WGS sequence"/>
</dbReference>
<dbReference type="AlphaFoldDB" id="A0AB35U0R2"/>
<comment type="caution">
    <text evidence="3">The sequence shown here is derived from an EMBL/GenBank/DDBJ whole genome shotgun (WGS) entry which is preliminary data.</text>
</comment>
<evidence type="ECO:0000256" key="1">
    <source>
        <dbReference type="ARBA" id="ARBA00022490"/>
    </source>
</evidence>
<evidence type="ECO:0000256" key="2">
    <source>
        <dbReference type="HAMAP-Rule" id="MF_00973"/>
    </source>
</evidence>
<gene>
    <name evidence="3" type="primary">yvcK</name>
    <name evidence="3" type="ORF">MOZ60_01255</name>
</gene>
<evidence type="ECO:0000313" key="4">
    <source>
        <dbReference type="Proteomes" id="UP001286174"/>
    </source>
</evidence>
<dbReference type="Pfam" id="PF01933">
    <property type="entry name" value="CofD"/>
    <property type="match status" value="1"/>
</dbReference>
<protein>
    <recommendedName>
        <fullName evidence="2">Putative gluconeogenesis factor</fullName>
    </recommendedName>
</protein>
<dbReference type="PANTHER" id="PTHR30135:SF3">
    <property type="entry name" value="GLUCONEOGENESIS FACTOR-RELATED"/>
    <property type="match status" value="1"/>
</dbReference>
<organism evidence="3 4">
    <name type="scientific">Grylomicrobium aquisgranensis</name>
    <dbReference type="NCBI Taxonomy" id="2926318"/>
    <lineage>
        <taxon>Bacteria</taxon>
        <taxon>Bacillati</taxon>
        <taxon>Bacillota</taxon>
        <taxon>Erysipelotrichia</taxon>
        <taxon>Erysipelotrichales</taxon>
        <taxon>Erysipelotrichaceae</taxon>
        <taxon>Grylomicrobium</taxon>
    </lineage>
</organism>
<dbReference type="EMBL" id="JALBUR010000002">
    <property type="protein sequence ID" value="MDX8418716.1"/>
    <property type="molecule type" value="Genomic_DNA"/>
</dbReference>
<accession>A0AB35U0R2</accession>
<comment type="subcellular location">
    <subcellularLocation>
        <location evidence="2">Cytoplasm</location>
    </subcellularLocation>
</comment>
<dbReference type="NCBIfam" id="TIGR01826">
    <property type="entry name" value="CofD_related"/>
    <property type="match status" value="1"/>
</dbReference>
<dbReference type="GO" id="GO:0043743">
    <property type="term" value="F:LPPG:FO 2-phospho-L-lactate transferase activity"/>
    <property type="evidence" value="ECO:0007669"/>
    <property type="project" value="InterPro"/>
</dbReference>
<evidence type="ECO:0000313" key="3">
    <source>
        <dbReference type="EMBL" id="MDX8418716.1"/>
    </source>
</evidence>
<name>A0AB35U0R2_9FIRM</name>
<dbReference type="InterPro" id="IPR002882">
    <property type="entry name" value="CofD"/>
</dbReference>
<dbReference type="InterPro" id="IPR010119">
    <property type="entry name" value="Gluconeogen_factor"/>
</dbReference>
<comment type="similarity">
    <text evidence="2">Belongs to the gluconeogenesis factor family.</text>
</comment>